<accession>A0AAV7Y5I7</accession>
<feature type="transmembrane region" description="Helical" evidence="2">
    <location>
        <begin position="93"/>
        <end position="120"/>
    </location>
</feature>
<gene>
    <name evidence="3" type="ORF">M0812_27530</name>
</gene>
<evidence type="ECO:0000313" key="3">
    <source>
        <dbReference type="EMBL" id="KAJ3425097.1"/>
    </source>
</evidence>
<feature type="transmembrane region" description="Helical" evidence="2">
    <location>
        <begin position="58"/>
        <end position="78"/>
    </location>
</feature>
<evidence type="ECO:0000313" key="4">
    <source>
        <dbReference type="Proteomes" id="UP001146793"/>
    </source>
</evidence>
<feature type="transmembrane region" description="Helical" evidence="2">
    <location>
        <begin position="218"/>
        <end position="240"/>
    </location>
</feature>
<keyword evidence="2" id="KW-1133">Transmembrane helix</keyword>
<keyword evidence="2" id="KW-0472">Membrane</keyword>
<evidence type="ECO:0000256" key="1">
    <source>
        <dbReference type="SAM" id="MobiDB-lite"/>
    </source>
</evidence>
<dbReference type="Proteomes" id="UP001146793">
    <property type="component" value="Unassembled WGS sequence"/>
</dbReference>
<comment type="caution">
    <text evidence="3">The sequence shown here is derived from an EMBL/GenBank/DDBJ whole genome shotgun (WGS) entry which is preliminary data.</text>
</comment>
<sequence length="322" mass="36542">MASDAYNLYGTGTAQTTFYIILSLVFLSLFSVAVYLLIKLYRTSKNQSNKIWRRVTIFLVISLFLRFMAMALLLVPSLKSITQSSFVAFSDIFLLYCFTCFVVFWVLTSVIIFSDLSVFTTFKKKFLSRKKLYIIFWSYVSISFVLILILVLLEVGKVVPEKSQKAFSAFTYYFVTLLLMISGIVWFFFGAHYGKLFLKITEKLDINMGSEHLRKKTYSAMLGALFMGLSQCVPLINIITRISDKTTNSSQLSVLIIKSIFLCIAILFFFRAIYIIVFKLSKNQKIENDVELGEKQVSKSGSRSESSTNSNSSSSTSSSPSD</sequence>
<feature type="transmembrane region" description="Helical" evidence="2">
    <location>
        <begin position="173"/>
        <end position="198"/>
    </location>
</feature>
<evidence type="ECO:0000256" key="2">
    <source>
        <dbReference type="SAM" id="Phobius"/>
    </source>
</evidence>
<dbReference type="AlphaFoldDB" id="A0AAV7Y5I7"/>
<organism evidence="3 4">
    <name type="scientific">Anaeramoeba flamelloides</name>
    <dbReference type="NCBI Taxonomy" id="1746091"/>
    <lineage>
        <taxon>Eukaryota</taxon>
        <taxon>Metamonada</taxon>
        <taxon>Anaeramoebidae</taxon>
        <taxon>Anaeramoeba</taxon>
    </lineage>
</organism>
<keyword evidence="2" id="KW-0812">Transmembrane</keyword>
<feature type="transmembrane region" description="Helical" evidence="2">
    <location>
        <begin position="252"/>
        <end position="277"/>
    </location>
</feature>
<feature type="compositionally biased region" description="Low complexity" evidence="1">
    <location>
        <begin position="298"/>
        <end position="322"/>
    </location>
</feature>
<protein>
    <submittedName>
        <fullName evidence="3">Uncharacterized protein</fullName>
    </submittedName>
</protein>
<feature type="region of interest" description="Disordered" evidence="1">
    <location>
        <begin position="293"/>
        <end position="322"/>
    </location>
</feature>
<proteinExistence type="predicted"/>
<feature type="transmembrane region" description="Helical" evidence="2">
    <location>
        <begin position="132"/>
        <end position="153"/>
    </location>
</feature>
<feature type="transmembrane region" description="Helical" evidence="2">
    <location>
        <begin position="18"/>
        <end position="38"/>
    </location>
</feature>
<name>A0AAV7Y5I7_9EUKA</name>
<dbReference type="EMBL" id="JANTQA010000070">
    <property type="protein sequence ID" value="KAJ3425097.1"/>
    <property type="molecule type" value="Genomic_DNA"/>
</dbReference>
<reference evidence="3" key="1">
    <citation type="submission" date="2022-08" db="EMBL/GenBank/DDBJ databases">
        <title>Novel sulphate-reducing endosymbionts in the free-living metamonad Anaeramoeba.</title>
        <authorList>
            <person name="Jerlstrom-Hultqvist J."/>
            <person name="Cepicka I."/>
            <person name="Gallot-Lavallee L."/>
            <person name="Salas-Leiva D."/>
            <person name="Curtis B.A."/>
            <person name="Zahonova K."/>
            <person name="Pipaliya S."/>
            <person name="Dacks J."/>
            <person name="Roger A.J."/>
        </authorList>
    </citation>
    <scope>NUCLEOTIDE SEQUENCE</scope>
    <source>
        <strain evidence="3">Busselton2</strain>
    </source>
</reference>